<comment type="similarity">
    <text evidence="1">Belongs to the glycosyl hydrolase 16 family.</text>
</comment>
<dbReference type="InterPro" id="IPR000757">
    <property type="entry name" value="Beta-glucanase-like"/>
</dbReference>
<dbReference type="InterPro" id="IPR024361">
    <property type="entry name" value="BACON"/>
</dbReference>
<dbReference type="InterPro" id="IPR013783">
    <property type="entry name" value="Ig-like_fold"/>
</dbReference>
<evidence type="ECO:0000313" key="5">
    <source>
        <dbReference type="Proteomes" id="UP001597118"/>
    </source>
</evidence>
<organism evidence="4 5">
    <name type="scientific">Pseudopedobacter beijingensis</name>
    <dbReference type="NCBI Taxonomy" id="1207056"/>
    <lineage>
        <taxon>Bacteria</taxon>
        <taxon>Pseudomonadati</taxon>
        <taxon>Bacteroidota</taxon>
        <taxon>Sphingobacteriia</taxon>
        <taxon>Sphingobacteriales</taxon>
        <taxon>Sphingobacteriaceae</taxon>
        <taxon>Pseudopedobacter</taxon>
    </lineage>
</organism>
<evidence type="ECO:0000256" key="2">
    <source>
        <dbReference type="SAM" id="SignalP"/>
    </source>
</evidence>
<evidence type="ECO:0000259" key="3">
    <source>
        <dbReference type="PROSITE" id="PS51762"/>
    </source>
</evidence>
<dbReference type="Proteomes" id="UP001597118">
    <property type="component" value="Unassembled WGS sequence"/>
</dbReference>
<dbReference type="EMBL" id="JBHUDG010000015">
    <property type="protein sequence ID" value="MFD1630309.1"/>
    <property type="molecule type" value="Genomic_DNA"/>
</dbReference>
<feature type="chain" id="PRO_5047226855" evidence="2">
    <location>
        <begin position="22"/>
        <end position="362"/>
    </location>
</feature>
<dbReference type="Pfam" id="PF13004">
    <property type="entry name" value="BACON"/>
    <property type="match status" value="1"/>
</dbReference>
<protein>
    <submittedName>
        <fullName evidence="4">Family 16 glycosylhydrolase</fullName>
    </submittedName>
</protein>
<sequence length="362" mass="40759">MNKINLFILLILALYSTSCSSKNNGVEASSNISCSPSQINVDYSESTTTIDVKADREWMIYSNENWINCTPKGSINTTETVRVTIAANTNTSTREGSVIVKAGNTRISIPVTQKGKPIPNVNTPEGYTLVWNDEFDEGTRPSSEWFYETGGNGWGNNELQTYVSGDKDGDQLAVVKDGILRITAKKINGTVYSIRMNTNKSWTYGYFEARLKVPKGKGTWPAFWMMPKNYTAWPDDGEIDIMEHVGYDPNQIHSSIHSKAYYHSIGTQKTAQKLIPTAQDEFHVYAVEWTADFIKGYVDGENYFTFQNDKTGNKDTWPFYNPFYLKLNLAWGGNWGGAMGIDESVLPANYDIDYVRVFQKSK</sequence>
<gene>
    <name evidence="4" type="ORF">ACFSAH_10495</name>
</gene>
<reference evidence="5" key="1">
    <citation type="journal article" date="2019" name="Int. J. Syst. Evol. Microbiol.">
        <title>The Global Catalogue of Microorganisms (GCM) 10K type strain sequencing project: providing services to taxonomists for standard genome sequencing and annotation.</title>
        <authorList>
            <consortium name="The Broad Institute Genomics Platform"/>
            <consortium name="The Broad Institute Genome Sequencing Center for Infectious Disease"/>
            <person name="Wu L."/>
            <person name="Ma J."/>
        </authorList>
    </citation>
    <scope>NUCLEOTIDE SEQUENCE [LARGE SCALE GENOMIC DNA]</scope>
    <source>
        <strain evidence="5">CCUG 53762</strain>
    </source>
</reference>
<dbReference type="Gene3D" id="2.60.120.200">
    <property type="match status" value="1"/>
</dbReference>
<dbReference type="InterPro" id="IPR013320">
    <property type="entry name" value="ConA-like_dom_sf"/>
</dbReference>
<dbReference type="InterPro" id="IPR050546">
    <property type="entry name" value="Glycosyl_Hydrlase_16"/>
</dbReference>
<dbReference type="PANTHER" id="PTHR10963">
    <property type="entry name" value="GLYCOSYL HYDROLASE-RELATED"/>
    <property type="match status" value="1"/>
</dbReference>
<dbReference type="Pfam" id="PF00722">
    <property type="entry name" value="Glyco_hydro_16"/>
    <property type="match status" value="1"/>
</dbReference>
<accession>A0ABW4IE93</accession>
<name>A0ABW4IE93_9SPHI</name>
<evidence type="ECO:0000313" key="4">
    <source>
        <dbReference type="EMBL" id="MFD1630309.1"/>
    </source>
</evidence>
<proteinExistence type="inferred from homology"/>
<dbReference type="CDD" id="cd14948">
    <property type="entry name" value="BACON"/>
    <property type="match status" value="1"/>
</dbReference>
<keyword evidence="2" id="KW-0732">Signal</keyword>
<evidence type="ECO:0000256" key="1">
    <source>
        <dbReference type="ARBA" id="ARBA00006865"/>
    </source>
</evidence>
<dbReference type="PANTHER" id="PTHR10963:SF55">
    <property type="entry name" value="GLYCOSIDE HYDROLASE FAMILY 16 PROTEIN"/>
    <property type="match status" value="1"/>
</dbReference>
<feature type="signal peptide" evidence="2">
    <location>
        <begin position="1"/>
        <end position="21"/>
    </location>
</feature>
<dbReference type="PROSITE" id="PS51762">
    <property type="entry name" value="GH16_2"/>
    <property type="match status" value="1"/>
</dbReference>
<dbReference type="SUPFAM" id="SSF49899">
    <property type="entry name" value="Concanavalin A-like lectins/glucanases"/>
    <property type="match status" value="1"/>
</dbReference>
<feature type="domain" description="GH16" evidence="3">
    <location>
        <begin position="111"/>
        <end position="362"/>
    </location>
</feature>
<dbReference type="RefSeq" id="WP_379662684.1">
    <property type="nucleotide sequence ID" value="NZ_JBHUDG010000015.1"/>
</dbReference>
<keyword evidence="5" id="KW-1185">Reference proteome</keyword>
<dbReference type="Gene3D" id="2.60.40.10">
    <property type="entry name" value="Immunoglobulins"/>
    <property type="match status" value="1"/>
</dbReference>
<dbReference type="CDD" id="cd08023">
    <property type="entry name" value="GH16_laminarinase_like"/>
    <property type="match status" value="1"/>
</dbReference>
<comment type="caution">
    <text evidence="4">The sequence shown here is derived from an EMBL/GenBank/DDBJ whole genome shotgun (WGS) entry which is preliminary data.</text>
</comment>